<dbReference type="AlphaFoldDB" id="A0A812QGR9"/>
<dbReference type="InterPro" id="IPR011992">
    <property type="entry name" value="EF-hand-dom_pair"/>
</dbReference>
<feature type="compositionally biased region" description="Basic and acidic residues" evidence="2">
    <location>
        <begin position="837"/>
        <end position="847"/>
    </location>
</feature>
<dbReference type="SMART" id="SM00054">
    <property type="entry name" value="EFh"/>
    <property type="match status" value="3"/>
</dbReference>
<reference evidence="4" key="1">
    <citation type="submission" date="2021-02" db="EMBL/GenBank/DDBJ databases">
        <authorList>
            <person name="Dougan E. K."/>
            <person name="Rhodes N."/>
            <person name="Thang M."/>
            <person name="Chan C."/>
        </authorList>
    </citation>
    <scope>NUCLEOTIDE SEQUENCE</scope>
</reference>
<feature type="domain" description="EF-hand" evidence="3">
    <location>
        <begin position="422"/>
        <end position="457"/>
    </location>
</feature>
<dbReference type="PROSITE" id="PS50222">
    <property type="entry name" value="EF_HAND_2"/>
    <property type="match status" value="1"/>
</dbReference>
<comment type="caution">
    <text evidence="4">The sequence shown here is derived from an EMBL/GenBank/DDBJ whole genome shotgun (WGS) entry which is preliminary data.</text>
</comment>
<dbReference type="PROSITE" id="PS00018">
    <property type="entry name" value="EF_HAND_1"/>
    <property type="match status" value="2"/>
</dbReference>
<feature type="region of interest" description="Disordered" evidence="2">
    <location>
        <begin position="98"/>
        <end position="130"/>
    </location>
</feature>
<organism evidence="4 5">
    <name type="scientific">Symbiodinium natans</name>
    <dbReference type="NCBI Taxonomy" id="878477"/>
    <lineage>
        <taxon>Eukaryota</taxon>
        <taxon>Sar</taxon>
        <taxon>Alveolata</taxon>
        <taxon>Dinophyceae</taxon>
        <taxon>Suessiales</taxon>
        <taxon>Symbiodiniaceae</taxon>
        <taxon>Symbiodinium</taxon>
    </lineage>
</organism>
<feature type="compositionally biased region" description="Basic and acidic residues" evidence="2">
    <location>
        <begin position="859"/>
        <end position="872"/>
    </location>
</feature>
<proteinExistence type="predicted"/>
<feature type="region of interest" description="Disordered" evidence="2">
    <location>
        <begin position="45"/>
        <end position="65"/>
    </location>
</feature>
<dbReference type="InterPro" id="IPR018247">
    <property type="entry name" value="EF_Hand_1_Ca_BS"/>
</dbReference>
<dbReference type="Gene3D" id="1.10.238.10">
    <property type="entry name" value="EF-hand"/>
    <property type="match status" value="2"/>
</dbReference>
<dbReference type="SUPFAM" id="SSF47473">
    <property type="entry name" value="EF-hand"/>
    <property type="match status" value="2"/>
</dbReference>
<keyword evidence="1" id="KW-0106">Calcium</keyword>
<gene>
    <name evidence="4" type="ORF">SNAT2548_LOCUS20273</name>
</gene>
<keyword evidence="5" id="KW-1185">Reference proteome</keyword>
<name>A0A812QGR9_9DINO</name>
<evidence type="ECO:0000313" key="4">
    <source>
        <dbReference type="EMBL" id="CAE7371357.1"/>
    </source>
</evidence>
<feature type="compositionally biased region" description="Basic residues" evidence="2">
    <location>
        <begin position="45"/>
        <end position="56"/>
    </location>
</feature>
<dbReference type="InterPro" id="IPR002048">
    <property type="entry name" value="EF_hand_dom"/>
</dbReference>
<feature type="compositionally biased region" description="Basic and acidic residues" evidence="2">
    <location>
        <begin position="98"/>
        <end position="107"/>
    </location>
</feature>
<dbReference type="EMBL" id="CAJNDS010002204">
    <property type="protein sequence ID" value="CAE7371357.1"/>
    <property type="molecule type" value="Genomic_DNA"/>
</dbReference>
<evidence type="ECO:0000256" key="2">
    <source>
        <dbReference type="SAM" id="MobiDB-lite"/>
    </source>
</evidence>
<feature type="compositionally biased region" description="Basic and acidic residues" evidence="2">
    <location>
        <begin position="220"/>
        <end position="233"/>
    </location>
</feature>
<dbReference type="Proteomes" id="UP000604046">
    <property type="component" value="Unassembled WGS sequence"/>
</dbReference>
<dbReference type="GO" id="GO:0005509">
    <property type="term" value="F:calcium ion binding"/>
    <property type="evidence" value="ECO:0007669"/>
    <property type="project" value="InterPro"/>
</dbReference>
<feature type="region of interest" description="Disordered" evidence="2">
    <location>
        <begin position="1"/>
        <end position="20"/>
    </location>
</feature>
<evidence type="ECO:0000313" key="5">
    <source>
        <dbReference type="Proteomes" id="UP000604046"/>
    </source>
</evidence>
<evidence type="ECO:0000256" key="1">
    <source>
        <dbReference type="ARBA" id="ARBA00022837"/>
    </source>
</evidence>
<dbReference type="OrthoDB" id="414611at2759"/>
<protein>
    <recommendedName>
        <fullName evidence="3">EF-hand domain-containing protein</fullName>
    </recommendedName>
</protein>
<feature type="region of interest" description="Disordered" evidence="2">
    <location>
        <begin position="837"/>
        <end position="874"/>
    </location>
</feature>
<accession>A0A812QGR9</accession>
<feature type="region of interest" description="Disordered" evidence="2">
    <location>
        <begin position="218"/>
        <end position="239"/>
    </location>
</feature>
<sequence>MQSAQSRSLPDLRDDDNEFKKSGFFALKRSSKVRDINLEEIRQRRASIHHGNKKKQQMVQQEEQERWERRRRGLYGLSNSEKACFARPVPAAPEALARMKDEKRSLSKGEGSVKALRSDGEEGSQSPKMRRRYAALVTEKAALSSVEMTEEAVECILRVLFPTNPVSMARVGSSYRRQRGVKALAFQANNPSLSVPVLPSINALSDDGAVKRSLTSMLKPSKDRQSHEARDFKAQPLSPRSALEQSLKKAVSGIDVAQLKKMSDLLKRELNIKFDAQDSSAPRRQPLYVTPENAGTKRNKDVLGRSKYEASSVAEVWESAEQPDFTKKPVFHRLKNAALLVRKIGDMSDELNKESGEPLAFAKRLQPAPLADDCNFSLRKFRKRLLGKHVCLADAFRCLDLNVNQKLGPEEWGAMFRGSGLATFREARISFELLDLNRDGSVTLAEFQAALEGVAEITGIDGLRKRLVSFGYTKTMQALEAMEGNGFINPAKPLILEEFGAALCRIHVVELDEHRAIFDNVRDSGDPVSKASLFDLVAALGAVGPSLLMEDIAERARQKFGNTDAIWEGLGPGSSSKENIELKVFERKLIDRLGLAKAAAQKACRILDVDDGGDLSRSELISALALSRPTLHMEDFRRKVQQRYRSIEAIFRESFEHLENEELNNDDDMRLTCPEFAEILEELDFSRRETSYLFWLADASGTAKLTLYEFFRGVKLFVPSCVVEGIRLQALVHHRRIADLFRNSGVAWDRRLNCQAFAQLLCKLDVKCEEPQLIFDFLDVRSCGSVCISEVVSCLQNLTPGVKERSTSQESDKRVEKDVRAALAPMHKTVTELKSTMKRDLSEDVGRRVSMSVSPRSLHPPEKKGEKAEKPELQGSAAVAIPAVGPKASDIPAAVLNETFHRINGAPEGRKNNPSVTDYCGKKTVDGLCGYLKSTSDILEAHRPLLSHHYSRTDWHKKQESIKAVLNRRI</sequence>
<evidence type="ECO:0000259" key="3">
    <source>
        <dbReference type="PROSITE" id="PS50222"/>
    </source>
</evidence>